<proteinExistence type="inferred from homology"/>
<dbReference type="SMART" id="SM00220">
    <property type="entry name" value="S_TKc"/>
    <property type="match status" value="1"/>
</dbReference>
<dbReference type="AlphaFoldDB" id="A0A4Y1QKZ5"/>
<evidence type="ECO:0000256" key="4">
    <source>
        <dbReference type="ARBA" id="ARBA00022741"/>
    </source>
</evidence>
<dbReference type="EMBL" id="AP019297">
    <property type="protein sequence ID" value="BBG92494.1"/>
    <property type="molecule type" value="Genomic_DNA"/>
</dbReference>
<dbReference type="GO" id="GO:0005524">
    <property type="term" value="F:ATP binding"/>
    <property type="evidence" value="ECO:0007669"/>
    <property type="project" value="UniProtKB-UniRule"/>
</dbReference>
<dbReference type="PROSITE" id="PS50011">
    <property type="entry name" value="PROTEIN_KINASE_DOM"/>
    <property type="match status" value="1"/>
</dbReference>
<keyword evidence="3" id="KW-0808">Transferase</keyword>
<evidence type="ECO:0000256" key="6">
    <source>
        <dbReference type="ARBA" id="ARBA00022840"/>
    </source>
</evidence>
<keyword evidence="10" id="KW-0670">Pyruvate</keyword>
<dbReference type="PROSITE" id="PS00107">
    <property type="entry name" value="PROTEIN_KINASE_ATP"/>
    <property type="match status" value="1"/>
</dbReference>
<comment type="similarity">
    <text evidence="1">Belongs to the protein kinase superfamily. CAMK Ser/Thr protein kinase family. CaMK subfamily.</text>
</comment>
<dbReference type="SUPFAM" id="SSF56112">
    <property type="entry name" value="Protein kinase-like (PK-like)"/>
    <property type="match status" value="1"/>
</dbReference>
<evidence type="ECO:0000256" key="5">
    <source>
        <dbReference type="ARBA" id="ARBA00022777"/>
    </source>
</evidence>
<dbReference type="Pfam" id="PF00069">
    <property type="entry name" value="Pkinase"/>
    <property type="match status" value="1"/>
</dbReference>
<evidence type="ECO:0000313" key="10">
    <source>
        <dbReference type="EMBL" id="BBG92494.1"/>
    </source>
</evidence>
<evidence type="ECO:0000256" key="2">
    <source>
        <dbReference type="ARBA" id="ARBA00022527"/>
    </source>
</evidence>
<evidence type="ECO:0000256" key="8">
    <source>
        <dbReference type="RuleBase" id="RU000304"/>
    </source>
</evidence>
<dbReference type="PROSITE" id="PS00108">
    <property type="entry name" value="PROTEIN_KINASE_ST"/>
    <property type="match status" value="1"/>
</dbReference>
<dbReference type="InterPro" id="IPR008271">
    <property type="entry name" value="Ser/Thr_kinase_AS"/>
</dbReference>
<keyword evidence="5 10" id="KW-0418">Kinase</keyword>
<gene>
    <name evidence="10" type="ORF">Prudu_000249</name>
</gene>
<keyword evidence="4 7" id="KW-0547">Nucleotide-binding</keyword>
<feature type="domain" description="Protein kinase" evidence="9">
    <location>
        <begin position="9"/>
        <end position="162"/>
    </location>
</feature>
<dbReference type="InterPro" id="IPR011009">
    <property type="entry name" value="Kinase-like_dom_sf"/>
</dbReference>
<organism evidence="10">
    <name type="scientific">Prunus dulcis</name>
    <name type="common">Almond</name>
    <name type="synonym">Amygdalus dulcis</name>
    <dbReference type="NCBI Taxonomy" id="3755"/>
    <lineage>
        <taxon>Eukaryota</taxon>
        <taxon>Viridiplantae</taxon>
        <taxon>Streptophyta</taxon>
        <taxon>Embryophyta</taxon>
        <taxon>Tracheophyta</taxon>
        <taxon>Spermatophyta</taxon>
        <taxon>Magnoliopsida</taxon>
        <taxon>eudicotyledons</taxon>
        <taxon>Gunneridae</taxon>
        <taxon>Pentapetalae</taxon>
        <taxon>rosids</taxon>
        <taxon>fabids</taxon>
        <taxon>Rosales</taxon>
        <taxon>Rosaceae</taxon>
        <taxon>Amygdaloideae</taxon>
        <taxon>Amygdaleae</taxon>
        <taxon>Prunus</taxon>
    </lineage>
</organism>
<sequence length="162" mass="18176">MSEALQRDYQLCEELGRGRFGVVFKAQRNGDVFAVKSIDKRIADSGDSLDAQCLLTEPKILKLLASHPNVINLHDLYEDDDHLHMVLDLCDAPDLYRRVTLGVFSEPEAASVMAQLMLAVAHCHRLGVAHRDIKPDNILFDGRDRLRLADFGSAETFGMARR</sequence>
<dbReference type="Gene3D" id="1.10.510.10">
    <property type="entry name" value="Transferase(Phosphotransferase) domain 1"/>
    <property type="match status" value="1"/>
</dbReference>
<dbReference type="PANTHER" id="PTHR24349">
    <property type="entry name" value="SERINE/THREONINE-PROTEIN KINASE"/>
    <property type="match status" value="1"/>
</dbReference>
<dbReference type="InterPro" id="IPR050205">
    <property type="entry name" value="CDPK_Ser/Thr_kinases"/>
</dbReference>
<keyword evidence="2 8" id="KW-0723">Serine/threonine-protein kinase</keyword>
<evidence type="ECO:0000256" key="1">
    <source>
        <dbReference type="ARBA" id="ARBA00005354"/>
    </source>
</evidence>
<protein>
    <submittedName>
        <fullName evidence="10">Phosphoenolpyruvate carboxylase kinase 1</fullName>
    </submittedName>
</protein>
<name>A0A4Y1QKZ5_PRUDU</name>
<dbReference type="GO" id="GO:0004674">
    <property type="term" value="F:protein serine/threonine kinase activity"/>
    <property type="evidence" value="ECO:0007669"/>
    <property type="project" value="UniProtKB-KW"/>
</dbReference>
<accession>A0A4Y1QKZ5</accession>
<dbReference type="InterPro" id="IPR000719">
    <property type="entry name" value="Prot_kinase_dom"/>
</dbReference>
<evidence type="ECO:0000259" key="9">
    <source>
        <dbReference type="PROSITE" id="PS50011"/>
    </source>
</evidence>
<feature type="binding site" evidence="7">
    <location>
        <position position="36"/>
    </location>
    <ligand>
        <name>ATP</name>
        <dbReference type="ChEBI" id="CHEBI:30616"/>
    </ligand>
</feature>
<evidence type="ECO:0000256" key="3">
    <source>
        <dbReference type="ARBA" id="ARBA00022679"/>
    </source>
</evidence>
<evidence type="ECO:0000256" key="7">
    <source>
        <dbReference type="PROSITE-ProRule" id="PRU10141"/>
    </source>
</evidence>
<dbReference type="InterPro" id="IPR017441">
    <property type="entry name" value="Protein_kinase_ATP_BS"/>
</dbReference>
<reference evidence="10" key="1">
    <citation type="journal article" date="2019" name="Science">
        <title>Mutation of a bHLH transcription factor allowed almond domestication.</title>
        <authorList>
            <person name="Sanchez-Perez R."/>
            <person name="Pavan S."/>
            <person name="Mazzeo R."/>
            <person name="Moldovan C."/>
            <person name="Aiese Cigliano R."/>
            <person name="Del Cueto J."/>
            <person name="Ricciardi F."/>
            <person name="Lotti C."/>
            <person name="Ricciardi L."/>
            <person name="Dicenta F."/>
            <person name="Lopez-Marques R.L."/>
            <person name="Lindberg Moller B."/>
        </authorList>
    </citation>
    <scope>NUCLEOTIDE SEQUENCE</scope>
</reference>
<keyword evidence="6 7" id="KW-0067">ATP-binding</keyword>